<dbReference type="RefSeq" id="XP_018271239.1">
    <property type="nucleotide sequence ID" value="XM_018416724.1"/>
</dbReference>
<dbReference type="GeneID" id="28977172"/>
<proteinExistence type="predicted"/>
<dbReference type="AlphaFoldDB" id="A0A194S3V7"/>
<feature type="region of interest" description="Disordered" evidence="1">
    <location>
        <begin position="451"/>
        <end position="475"/>
    </location>
</feature>
<accession>A0A194S3V7</accession>
<reference evidence="2 3" key="1">
    <citation type="journal article" date="2015" name="Front. Microbiol.">
        <title>Genome sequence of the plant growth promoting endophytic yeast Rhodotorula graminis WP1.</title>
        <authorList>
            <person name="Firrincieli A."/>
            <person name="Otillar R."/>
            <person name="Salamov A."/>
            <person name="Schmutz J."/>
            <person name="Khan Z."/>
            <person name="Redman R.S."/>
            <person name="Fleck N.D."/>
            <person name="Lindquist E."/>
            <person name="Grigoriev I.V."/>
            <person name="Doty S.L."/>
        </authorList>
    </citation>
    <scope>NUCLEOTIDE SEQUENCE [LARGE SCALE GENOMIC DNA]</scope>
    <source>
        <strain evidence="2 3">WP1</strain>
    </source>
</reference>
<dbReference type="OrthoDB" id="2525809at2759"/>
<dbReference type="Proteomes" id="UP000053890">
    <property type="component" value="Unassembled WGS sequence"/>
</dbReference>
<evidence type="ECO:0000313" key="2">
    <source>
        <dbReference type="EMBL" id="KPV75190.1"/>
    </source>
</evidence>
<evidence type="ECO:0008006" key="4">
    <source>
        <dbReference type="Google" id="ProtNLM"/>
    </source>
</evidence>
<evidence type="ECO:0000256" key="1">
    <source>
        <dbReference type="SAM" id="MobiDB-lite"/>
    </source>
</evidence>
<keyword evidence="3" id="KW-1185">Reference proteome</keyword>
<protein>
    <recommendedName>
        <fullName evidence="4">Proteophosphoglycan ppg4</fullName>
    </recommendedName>
</protein>
<name>A0A194S3V7_RHOGW</name>
<dbReference type="EMBL" id="KQ474078">
    <property type="protein sequence ID" value="KPV75190.1"/>
    <property type="molecule type" value="Genomic_DNA"/>
</dbReference>
<dbReference type="STRING" id="578459.A0A194S3V7"/>
<gene>
    <name evidence="2" type="ORF">RHOBADRAFT_53202</name>
</gene>
<sequence length="739" mass="80972">MSRALNPAAQPFVCAAPAPSPSPPSLADLSLADPRAASWARLPVKVKERIVHHVLAIIDEEEAPQGDYSMLPVTVGFFARKEISDKEQMMSAASQGYQLKCLESLNREMRNICSSWLWRALPFAHFDKAALERLEEVLPPHASHVRIVSFGGVTMKPCCGSPLYNPDARARDRVASRVFRMCDNVEEVAMTELRQQPDSVFQLEHLRIATVATSSYGARDFAFLQRQPHLESLFVHSKAPPLASDSIKLAESLSRFAHLKNLRIKGTRLVSTAFLERAIAIPSPLEGIELVSAEADISFDALAAFLVHFSSTLVSLDLNLGNWASSDLWPVDDGTSLELPHLKTLGVGTDFESAFFFRLLSPTMPLSFFRLDFFPSIADDPIALLAFLRAHAATLERVFISLEAIQGTDHWGECHHGVELTREAHDDIRFECEELGVDCMVGFDERTYGGSAAEPVWDGDERPDSRGSGAEDGLDAETASLREKLRYLMRVAAAEGPESLEHVKRRLERTGRVVFVENERFERERFVLEDGRDAETVAEQRRAFVAALAKSKTLEELALGTSNVVDDDDLAAVAFSGPLKHLSFRDAPAFKTFLGNFSTTLESLELDGAPATAPEDESHVEPVDLPKLVALEIATPLTATVFRLFANAPLREISIGESPQITVKDLVGFLEAHKDTLASVDLEEGAVAADDEGEDGEGQGPEELVAAWCEEHGVEFAVIEADDSLASDSEDGDGDVARA</sequence>
<organism evidence="2 3">
    <name type="scientific">Rhodotorula graminis (strain WP1)</name>
    <dbReference type="NCBI Taxonomy" id="578459"/>
    <lineage>
        <taxon>Eukaryota</taxon>
        <taxon>Fungi</taxon>
        <taxon>Dikarya</taxon>
        <taxon>Basidiomycota</taxon>
        <taxon>Pucciniomycotina</taxon>
        <taxon>Microbotryomycetes</taxon>
        <taxon>Sporidiobolales</taxon>
        <taxon>Sporidiobolaceae</taxon>
        <taxon>Rhodotorula</taxon>
    </lineage>
</organism>
<evidence type="ECO:0000313" key="3">
    <source>
        <dbReference type="Proteomes" id="UP000053890"/>
    </source>
</evidence>